<reference evidence="2" key="1">
    <citation type="journal article" date="2019" name="Int. J. Syst. Evol. Microbiol.">
        <title>The Global Catalogue of Microorganisms (GCM) 10K type strain sequencing project: providing services to taxonomists for standard genome sequencing and annotation.</title>
        <authorList>
            <consortium name="The Broad Institute Genomics Platform"/>
            <consortium name="The Broad Institute Genome Sequencing Center for Infectious Disease"/>
            <person name="Wu L."/>
            <person name="Ma J."/>
        </authorList>
    </citation>
    <scope>NUCLEOTIDE SEQUENCE [LARGE SCALE GENOMIC DNA]</scope>
    <source>
        <strain evidence="2">YJ-61-S</strain>
    </source>
</reference>
<dbReference type="RefSeq" id="WP_379982160.1">
    <property type="nucleotide sequence ID" value="NZ_JBHSFV010000016.1"/>
</dbReference>
<protein>
    <submittedName>
        <fullName evidence="1">Uncharacterized protein</fullName>
    </submittedName>
</protein>
<keyword evidence="2" id="KW-1185">Reference proteome</keyword>
<gene>
    <name evidence="1" type="ORF">ACFO3O_19980</name>
</gene>
<proteinExistence type="predicted"/>
<organism evidence="1 2">
    <name type="scientific">Dokdonia ponticola</name>
    <dbReference type="NCBI Taxonomy" id="2041041"/>
    <lineage>
        <taxon>Bacteria</taxon>
        <taxon>Pseudomonadati</taxon>
        <taxon>Bacteroidota</taxon>
        <taxon>Flavobacteriia</taxon>
        <taxon>Flavobacteriales</taxon>
        <taxon>Flavobacteriaceae</taxon>
        <taxon>Dokdonia</taxon>
    </lineage>
</organism>
<accession>A0ABV9I197</accession>
<sequence length="204" mass="23632">MILKEFYLDKKARIEAEAGFSGAIPEITLYNDNIFLTSIQVPTILFKYKNINWETSSEQTYKADATFCIYIVLPLQGKRAANQNYEVVFDIAQNIDKAILSRNATATPLIDSNSTFKIKEKQYCNHEQDNWEKTDYFIWEISYKTTLVETELKKRYKLVYNGATVEELENQGYTLTTGPTGEYISLEDKEIDEVIESRLKNNNN</sequence>
<comment type="caution">
    <text evidence="1">The sequence shown here is derived from an EMBL/GenBank/DDBJ whole genome shotgun (WGS) entry which is preliminary data.</text>
</comment>
<dbReference type="Proteomes" id="UP001596043">
    <property type="component" value="Unassembled WGS sequence"/>
</dbReference>
<dbReference type="EMBL" id="JBHSFV010000016">
    <property type="protein sequence ID" value="MFC4636197.1"/>
    <property type="molecule type" value="Genomic_DNA"/>
</dbReference>
<evidence type="ECO:0000313" key="2">
    <source>
        <dbReference type="Proteomes" id="UP001596043"/>
    </source>
</evidence>
<name>A0ABV9I197_9FLAO</name>
<evidence type="ECO:0000313" key="1">
    <source>
        <dbReference type="EMBL" id="MFC4636197.1"/>
    </source>
</evidence>